<reference evidence="3" key="3">
    <citation type="submission" date="2024-03" db="EMBL/GenBank/DDBJ databases">
        <title>The Genome Sequence of Enterococcus sp. DIV0242b.</title>
        <authorList>
            <consortium name="The Broad Institute Genomics Platform"/>
            <consortium name="The Broad Institute Microbial Omics Core"/>
            <consortium name="The Broad Institute Genomic Center for Infectious Diseases"/>
            <person name="Earl A."/>
            <person name="Manson A."/>
            <person name="Gilmore M."/>
            <person name="Schwartman J."/>
            <person name="Shea T."/>
            <person name="Abouelleil A."/>
            <person name="Cao P."/>
            <person name="Chapman S."/>
            <person name="Cusick C."/>
            <person name="Young S."/>
            <person name="Neafsey D."/>
            <person name="Nusbaum C."/>
            <person name="Birren B."/>
        </authorList>
    </citation>
    <scope>NUCLEOTIDE SEQUENCE</scope>
    <source>
        <strain evidence="3">9E7_DIV0242</strain>
    </source>
</reference>
<organism evidence="2">
    <name type="scientific">Candidatus Enterococcus clewellii</name>
    <dbReference type="NCBI Taxonomy" id="1834193"/>
    <lineage>
        <taxon>Bacteria</taxon>
        <taxon>Bacillati</taxon>
        <taxon>Bacillota</taxon>
        <taxon>Bacilli</taxon>
        <taxon>Lactobacillales</taxon>
        <taxon>Enterococcaceae</taxon>
        <taxon>Enterococcus</taxon>
    </lineage>
</organism>
<dbReference type="OrthoDB" id="1707128at2"/>
<evidence type="ECO:0000313" key="3">
    <source>
        <dbReference type="EMBL" id="WYJ91065.1"/>
    </source>
</evidence>
<evidence type="ECO:0000259" key="1">
    <source>
        <dbReference type="Pfam" id="PF06114"/>
    </source>
</evidence>
<dbReference type="RefSeq" id="WP_086348668.1">
    <property type="nucleotide sequence ID" value="NZ_CP147247.1"/>
</dbReference>
<evidence type="ECO:0000313" key="4">
    <source>
        <dbReference type="Proteomes" id="UP000195141"/>
    </source>
</evidence>
<dbReference type="EMBL" id="CP147247">
    <property type="protein sequence ID" value="WYJ91065.1"/>
    <property type="molecule type" value="Genomic_DNA"/>
</dbReference>
<accession>A0A242K9K2</accession>
<sequence>MNNAAFLMSSFPNINFVFDPRMPEVQKGLYVDNVVYLNPRQNQKELYGVISEEIGHHYTSSGIIRNQKAVETRKQERKARLFGSELTVTPDSLILAKKDGCRSEWETAEFLGVTVEHLRQALRLYKEEYGIRFIYKGYLFKFGTADTLYIKKMS</sequence>
<dbReference type="AlphaFoldDB" id="A0A242K9K2"/>
<reference evidence="3" key="2">
    <citation type="submission" date="2017-05" db="EMBL/GenBank/DDBJ databases">
        <authorList>
            <consortium name="The Broad Institute Genomics Platform"/>
            <consortium name="The Broad Institute Genomic Center for Infectious Diseases"/>
            <person name="Earl A."/>
            <person name="Manson A."/>
            <person name="Schwartman J."/>
            <person name="Gilmore M."/>
            <person name="Abouelleil A."/>
            <person name="Cao P."/>
            <person name="Chapman S."/>
            <person name="Cusick C."/>
            <person name="Shea T."/>
            <person name="Young S."/>
            <person name="Neafsey D."/>
            <person name="Nusbaum C."/>
            <person name="Birren B."/>
        </authorList>
    </citation>
    <scope>NUCLEOTIDE SEQUENCE</scope>
    <source>
        <strain evidence="3">9E7_DIV0242</strain>
    </source>
</reference>
<proteinExistence type="predicted"/>
<dbReference type="InterPro" id="IPR010359">
    <property type="entry name" value="IrrE_HExxH"/>
</dbReference>
<reference evidence="2" key="1">
    <citation type="submission" date="2017-05" db="EMBL/GenBank/DDBJ databases">
        <title>The Genome Sequence of Enterococcus sp. 9E7_DIV0242.</title>
        <authorList>
            <consortium name="The Broad Institute Genomics Platform"/>
            <consortium name="The Broad Institute Genomic Center for Infectious Diseases"/>
            <person name="Earl A."/>
            <person name="Manson A."/>
            <person name="Schwartman J."/>
            <person name="Gilmore M."/>
            <person name="Abouelleil A."/>
            <person name="Cao P."/>
            <person name="Chapman S."/>
            <person name="Cusick C."/>
            <person name="Shea T."/>
            <person name="Young S."/>
            <person name="Neafsey D."/>
            <person name="Nusbaum C."/>
            <person name="Birren B."/>
        </authorList>
    </citation>
    <scope>NUCLEOTIDE SEQUENCE [LARGE SCALE GENOMIC DNA]</scope>
    <source>
        <strain evidence="2">9E7_DIV0242</strain>
    </source>
</reference>
<dbReference type="Proteomes" id="UP000195141">
    <property type="component" value="Chromosome"/>
</dbReference>
<gene>
    <name evidence="2" type="ORF">A5888_001596</name>
    <name evidence="3" type="ORF">A5888_002833</name>
</gene>
<dbReference type="Pfam" id="PF06114">
    <property type="entry name" value="Peptidase_M78"/>
    <property type="match status" value="1"/>
</dbReference>
<protein>
    <recommendedName>
        <fullName evidence="1">IrrE N-terminal-like domain-containing protein</fullName>
    </recommendedName>
</protein>
<evidence type="ECO:0000313" key="2">
    <source>
        <dbReference type="EMBL" id="OTP17458.1"/>
    </source>
</evidence>
<name>A0A242K9K2_9ENTE</name>
<feature type="domain" description="IrrE N-terminal-like" evidence="1">
    <location>
        <begin position="27"/>
        <end position="122"/>
    </location>
</feature>
<keyword evidence="4" id="KW-1185">Reference proteome</keyword>
<dbReference type="EMBL" id="NGMM01000002">
    <property type="protein sequence ID" value="OTP17458.1"/>
    <property type="molecule type" value="Genomic_DNA"/>
</dbReference>